<accession>A0A7I7JLF8</accession>
<dbReference type="Proteomes" id="UP000466997">
    <property type="component" value="Chromosome"/>
</dbReference>
<name>A0A7I7JLF8_9MYCO</name>
<proteinExistence type="predicted"/>
<feature type="domain" description="Putative regulatory protein FmdB zinc ribbon" evidence="2">
    <location>
        <begin position="1"/>
        <end position="41"/>
    </location>
</feature>
<reference evidence="3 4" key="1">
    <citation type="journal article" date="2019" name="Emerg. Microbes Infect.">
        <title>Comprehensive subspecies identification of 175 nontuberculous mycobacteria species based on 7547 genomic profiles.</title>
        <authorList>
            <person name="Matsumoto Y."/>
            <person name="Kinjo T."/>
            <person name="Motooka D."/>
            <person name="Nabeya D."/>
            <person name="Jung N."/>
            <person name="Uechi K."/>
            <person name="Horii T."/>
            <person name="Iida T."/>
            <person name="Fujita J."/>
            <person name="Nakamura S."/>
        </authorList>
    </citation>
    <scope>NUCLEOTIDE SEQUENCE [LARGE SCALE GENOMIC DNA]</scope>
    <source>
        <strain evidence="3 4">JCM 6391</strain>
    </source>
</reference>
<dbReference type="PANTHER" id="PTHR34404">
    <property type="entry name" value="REGULATORY PROTEIN, FMDB FAMILY"/>
    <property type="match status" value="1"/>
</dbReference>
<evidence type="ECO:0000259" key="2">
    <source>
        <dbReference type="SMART" id="SM00834"/>
    </source>
</evidence>
<feature type="compositionally biased region" description="Low complexity" evidence="1">
    <location>
        <begin position="109"/>
        <end position="120"/>
    </location>
</feature>
<gene>
    <name evidence="3" type="ORF">MNVM_09030</name>
</gene>
<dbReference type="PANTHER" id="PTHR34404:SF2">
    <property type="entry name" value="CONSERVED SERINE RICH PROTEIN"/>
    <property type="match status" value="1"/>
</dbReference>
<dbReference type="InterPro" id="IPR013429">
    <property type="entry name" value="Regulatory_FmdB_Zinc_ribbon"/>
</dbReference>
<dbReference type="KEGG" id="mnm:MNVM_09030"/>
<dbReference type="EMBL" id="AP022562">
    <property type="protein sequence ID" value="BBX11822.1"/>
    <property type="molecule type" value="Genomic_DNA"/>
</dbReference>
<dbReference type="RefSeq" id="WP_013827881.1">
    <property type="nucleotide sequence ID" value="NZ_AP022562.1"/>
</dbReference>
<keyword evidence="4" id="KW-1185">Reference proteome</keyword>
<feature type="compositionally biased region" description="Low complexity" evidence="1">
    <location>
        <begin position="62"/>
        <end position="88"/>
    </location>
</feature>
<evidence type="ECO:0000313" key="3">
    <source>
        <dbReference type="EMBL" id="BBX11822.1"/>
    </source>
</evidence>
<sequence>MPTYSYACTECSNRFDVVQAFTDDALTTCEECSGRLRKIFGKVGVVFKGSGFYRTDSRDAGKSSNGSSSAKAGAAGASSDSGSSGEGATKSADKSSGDSGTKSADKPKASTASTAAAASA</sequence>
<protein>
    <submittedName>
        <fullName evidence="3">FmdB family transcriptional regulator</fullName>
    </submittedName>
</protein>
<dbReference type="NCBIfam" id="TIGR02605">
    <property type="entry name" value="CxxC_CxxC_SSSS"/>
    <property type="match status" value="1"/>
</dbReference>
<dbReference type="AlphaFoldDB" id="A0A7I7JLF8"/>
<feature type="region of interest" description="Disordered" evidence="1">
    <location>
        <begin position="52"/>
        <end position="120"/>
    </location>
</feature>
<dbReference type="SMART" id="SM00834">
    <property type="entry name" value="CxxC_CXXC_SSSS"/>
    <property type="match status" value="1"/>
</dbReference>
<evidence type="ECO:0000313" key="4">
    <source>
        <dbReference type="Proteomes" id="UP000466997"/>
    </source>
</evidence>
<dbReference type="Pfam" id="PF09723">
    <property type="entry name" value="Zn_ribbon_8"/>
    <property type="match status" value="1"/>
</dbReference>
<organism evidence="3 4">
    <name type="scientific">Mycobacterium novum</name>
    <dbReference type="NCBI Taxonomy" id="2492438"/>
    <lineage>
        <taxon>Bacteria</taxon>
        <taxon>Bacillati</taxon>
        <taxon>Actinomycetota</taxon>
        <taxon>Actinomycetes</taxon>
        <taxon>Mycobacteriales</taxon>
        <taxon>Mycobacteriaceae</taxon>
        <taxon>Mycobacterium</taxon>
    </lineage>
</organism>
<evidence type="ECO:0000256" key="1">
    <source>
        <dbReference type="SAM" id="MobiDB-lite"/>
    </source>
</evidence>